<feature type="region of interest" description="Disordered" evidence="1">
    <location>
        <begin position="90"/>
        <end position="133"/>
    </location>
</feature>
<protein>
    <submittedName>
        <fullName evidence="2">Uncharacterized protein</fullName>
    </submittedName>
</protein>
<dbReference type="AlphaFoldDB" id="A0A0V1CBI9"/>
<feature type="compositionally biased region" description="Polar residues" evidence="1">
    <location>
        <begin position="1"/>
        <end position="17"/>
    </location>
</feature>
<sequence length="133" mass="14874">MKTIHSNFCESSSNESGGETIHNSDHYGNNLQMMTKRKNNEATVNRRILQDHERTTVVRLLTTSKMILVVGSWYLRNRIPHMHCGCKNVTGKGRIGEKAAAGQRQRGGKHDTAASSNSDNHDCRPIRVTNETA</sequence>
<accession>A0A0V1CBI9</accession>
<gene>
    <name evidence="2" type="ORF">T03_7858</name>
</gene>
<evidence type="ECO:0000256" key="1">
    <source>
        <dbReference type="SAM" id="MobiDB-lite"/>
    </source>
</evidence>
<comment type="caution">
    <text evidence="2">The sequence shown here is derived from an EMBL/GenBank/DDBJ whole genome shotgun (WGS) entry which is preliminary data.</text>
</comment>
<feature type="region of interest" description="Disordered" evidence="1">
    <location>
        <begin position="1"/>
        <end position="27"/>
    </location>
</feature>
<organism evidence="2 3">
    <name type="scientific">Trichinella britovi</name>
    <name type="common">Parasitic roundworm</name>
    <dbReference type="NCBI Taxonomy" id="45882"/>
    <lineage>
        <taxon>Eukaryota</taxon>
        <taxon>Metazoa</taxon>
        <taxon>Ecdysozoa</taxon>
        <taxon>Nematoda</taxon>
        <taxon>Enoplea</taxon>
        <taxon>Dorylaimia</taxon>
        <taxon>Trichinellida</taxon>
        <taxon>Trichinellidae</taxon>
        <taxon>Trichinella</taxon>
    </lineage>
</organism>
<evidence type="ECO:0000313" key="3">
    <source>
        <dbReference type="Proteomes" id="UP000054653"/>
    </source>
</evidence>
<reference evidence="2 3" key="1">
    <citation type="submission" date="2015-01" db="EMBL/GenBank/DDBJ databases">
        <title>Evolution of Trichinella species and genotypes.</title>
        <authorList>
            <person name="Korhonen P.K."/>
            <person name="Edoardo P."/>
            <person name="Giuseppe L.R."/>
            <person name="Gasser R.B."/>
        </authorList>
    </citation>
    <scope>NUCLEOTIDE SEQUENCE [LARGE SCALE GENOMIC DNA]</scope>
    <source>
        <strain evidence="2">ISS120</strain>
    </source>
</reference>
<name>A0A0V1CBI9_TRIBR</name>
<proteinExistence type="predicted"/>
<dbReference type="Proteomes" id="UP000054653">
    <property type="component" value="Unassembled WGS sequence"/>
</dbReference>
<dbReference type="EMBL" id="JYDI01000278">
    <property type="protein sequence ID" value="KRY46630.1"/>
    <property type="molecule type" value="Genomic_DNA"/>
</dbReference>
<keyword evidence="3" id="KW-1185">Reference proteome</keyword>
<evidence type="ECO:0000313" key="2">
    <source>
        <dbReference type="EMBL" id="KRY46630.1"/>
    </source>
</evidence>